<organism evidence="3 4">
    <name type="scientific">Helicocarpus griseus UAMH5409</name>
    <dbReference type="NCBI Taxonomy" id="1447875"/>
    <lineage>
        <taxon>Eukaryota</taxon>
        <taxon>Fungi</taxon>
        <taxon>Dikarya</taxon>
        <taxon>Ascomycota</taxon>
        <taxon>Pezizomycotina</taxon>
        <taxon>Eurotiomycetes</taxon>
        <taxon>Eurotiomycetidae</taxon>
        <taxon>Onygenales</taxon>
        <taxon>Ajellomycetaceae</taxon>
        <taxon>Helicocarpus</taxon>
    </lineage>
</organism>
<keyword evidence="1" id="KW-0472">Membrane</keyword>
<dbReference type="PANTHER" id="PTHR23028">
    <property type="entry name" value="ACETYLTRANSFERASE"/>
    <property type="match status" value="1"/>
</dbReference>
<dbReference type="EMBL" id="PDNB01000009">
    <property type="protein sequence ID" value="PGH17686.1"/>
    <property type="molecule type" value="Genomic_DNA"/>
</dbReference>
<feature type="domain" description="Acyltransferase 3" evidence="2">
    <location>
        <begin position="10"/>
        <end position="384"/>
    </location>
</feature>
<feature type="transmembrane region" description="Helical" evidence="1">
    <location>
        <begin position="48"/>
        <end position="75"/>
    </location>
</feature>
<evidence type="ECO:0000256" key="1">
    <source>
        <dbReference type="SAM" id="Phobius"/>
    </source>
</evidence>
<dbReference type="PANTHER" id="PTHR23028:SF128">
    <property type="entry name" value="ACYLTRANSFERASE 3 DOMAIN-CONTAINING PROTEIN"/>
    <property type="match status" value="1"/>
</dbReference>
<evidence type="ECO:0000313" key="3">
    <source>
        <dbReference type="EMBL" id="PGH17686.1"/>
    </source>
</evidence>
<dbReference type="Pfam" id="PF01757">
    <property type="entry name" value="Acyl_transf_3"/>
    <property type="match status" value="1"/>
</dbReference>
<protein>
    <recommendedName>
        <fullName evidence="2">Acyltransferase 3 domain-containing protein</fullName>
    </recommendedName>
</protein>
<feature type="transmembrane region" description="Helical" evidence="1">
    <location>
        <begin position="15"/>
        <end position="36"/>
    </location>
</feature>
<feature type="transmembrane region" description="Helical" evidence="1">
    <location>
        <begin position="335"/>
        <end position="354"/>
    </location>
</feature>
<sequence>MPPPRKRDDNWIDGLRGVASFIVVTGHICTAFVPFLHNPADKEGSGPLFFQLPFVRLIVGGRAAVAVFFIITGFVNSLNPIKNARAGNTSVALNNLARSTFTRSGRLVLPTSVATCIAWFLCQIGAFSMASRVDAGWIRGGAHAPDGSFGEAISKLFRALTLFWHSGPGEYDPTHWTLVYFLQGSFRVYLALLAMMLLTTRYWRAVTVFLYVWCWVIGDYIVGINIFAGMMLAQLQVDLGPRATSLLPKPVPTILIVLGLFMCSYPQEHAEWIFWSRSMKSMIQQVIPLYTDDTRYWVSLGTTTAMVGVFFSHNARRILTLPLFNFIGRVSFPVYLLHNTLMRTVLVWLAYSYSAMKFPASDAQGNVVELSRAGTVGFIFILPIFYIILYAIGYAWTLYVDPWCAKVVDQTKGLMFREDEQQSLAEKPIPMTNVVT</sequence>
<name>A0A2B7Y853_9EURO</name>
<evidence type="ECO:0000313" key="4">
    <source>
        <dbReference type="Proteomes" id="UP000223968"/>
    </source>
</evidence>
<dbReference type="OrthoDB" id="5405781at2759"/>
<gene>
    <name evidence="3" type="ORF">AJ79_01048</name>
</gene>
<keyword evidence="4" id="KW-1185">Reference proteome</keyword>
<dbReference type="Proteomes" id="UP000223968">
    <property type="component" value="Unassembled WGS sequence"/>
</dbReference>
<feature type="transmembrane region" description="Helical" evidence="1">
    <location>
        <begin position="375"/>
        <end position="396"/>
    </location>
</feature>
<dbReference type="AlphaFoldDB" id="A0A2B7Y853"/>
<feature type="transmembrane region" description="Helical" evidence="1">
    <location>
        <begin position="296"/>
        <end position="315"/>
    </location>
</feature>
<feature type="transmembrane region" description="Helical" evidence="1">
    <location>
        <begin position="253"/>
        <end position="275"/>
    </location>
</feature>
<dbReference type="InterPro" id="IPR050879">
    <property type="entry name" value="Acyltransferase_3"/>
</dbReference>
<proteinExistence type="predicted"/>
<keyword evidence="1" id="KW-1133">Transmembrane helix</keyword>
<accession>A0A2B7Y853</accession>
<feature type="transmembrane region" description="Helical" evidence="1">
    <location>
        <begin position="107"/>
        <end position="130"/>
    </location>
</feature>
<comment type="caution">
    <text evidence="3">The sequence shown here is derived from an EMBL/GenBank/DDBJ whole genome shotgun (WGS) entry which is preliminary data.</text>
</comment>
<dbReference type="InterPro" id="IPR002656">
    <property type="entry name" value="Acyl_transf_3_dom"/>
</dbReference>
<dbReference type="GO" id="GO:0016747">
    <property type="term" value="F:acyltransferase activity, transferring groups other than amino-acyl groups"/>
    <property type="evidence" value="ECO:0007669"/>
    <property type="project" value="InterPro"/>
</dbReference>
<reference evidence="3 4" key="1">
    <citation type="submission" date="2017-10" db="EMBL/GenBank/DDBJ databases">
        <title>Comparative genomics in systemic dimorphic fungi from Ajellomycetaceae.</title>
        <authorList>
            <person name="Munoz J.F."/>
            <person name="Mcewen J.G."/>
            <person name="Clay O.K."/>
            <person name="Cuomo C.A."/>
        </authorList>
    </citation>
    <scope>NUCLEOTIDE SEQUENCE [LARGE SCALE GENOMIC DNA]</scope>
    <source>
        <strain evidence="3 4">UAMH5409</strain>
    </source>
</reference>
<evidence type="ECO:0000259" key="2">
    <source>
        <dbReference type="Pfam" id="PF01757"/>
    </source>
</evidence>
<feature type="transmembrane region" description="Helical" evidence="1">
    <location>
        <begin position="178"/>
        <end position="198"/>
    </location>
</feature>
<feature type="transmembrane region" description="Helical" evidence="1">
    <location>
        <begin position="210"/>
        <end position="233"/>
    </location>
</feature>
<keyword evidence="1" id="KW-0812">Transmembrane</keyword>